<proteinExistence type="predicted"/>
<accession>A0A0F6W3T2</accession>
<sequence>MIRTLLPALVFALVGCSSTSPPDRVRELVCAAQASDAQCSEACRAATTTCGELWSRIDELGSTMGACLDACPTIEVCDGGSQYHCDCYADCVAAQSEAVQDALLEANECELPPECR</sequence>
<name>A0A0F6W3T2_9BACT</name>
<protein>
    <recommendedName>
        <fullName evidence="3">Lipoprotein</fullName>
    </recommendedName>
</protein>
<evidence type="ECO:0000313" key="1">
    <source>
        <dbReference type="EMBL" id="AKF06743.1"/>
    </source>
</evidence>
<evidence type="ECO:0000313" key="2">
    <source>
        <dbReference type="Proteomes" id="UP000034883"/>
    </source>
</evidence>
<organism evidence="1 2">
    <name type="scientific">Sandaracinus amylolyticus</name>
    <dbReference type="NCBI Taxonomy" id="927083"/>
    <lineage>
        <taxon>Bacteria</taxon>
        <taxon>Pseudomonadati</taxon>
        <taxon>Myxococcota</taxon>
        <taxon>Polyangia</taxon>
        <taxon>Polyangiales</taxon>
        <taxon>Sandaracinaceae</taxon>
        <taxon>Sandaracinus</taxon>
    </lineage>
</organism>
<dbReference type="EMBL" id="CP011125">
    <property type="protein sequence ID" value="AKF06743.1"/>
    <property type="molecule type" value="Genomic_DNA"/>
</dbReference>
<dbReference type="STRING" id="927083.DB32_003892"/>
<dbReference type="Proteomes" id="UP000034883">
    <property type="component" value="Chromosome"/>
</dbReference>
<reference evidence="1 2" key="1">
    <citation type="submission" date="2015-03" db="EMBL/GenBank/DDBJ databases">
        <title>Genome assembly of Sandaracinus amylolyticus DSM 53668.</title>
        <authorList>
            <person name="Sharma G."/>
            <person name="Subramanian S."/>
        </authorList>
    </citation>
    <scope>NUCLEOTIDE SEQUENCE [LARGE SCALE GENOMIC DNA]</scope>
    <source>
        <strain evidence="1 2">DSM 53668</strain>
    </source>
</reference>
<gene>
    <name evidence="1" type="ORF">DB32_003892</name>
</gene>
<dbReference type="KEGG" id="samy:DB32_003892"/>
<keyword evidence="2" id="KW-1185">Reference proteome</keyword>
<dbReference type="AlphaFoldDB" id="A0A0F6W3T2"/>
<dbReference type="RefSeq" id="WP_053233888.1">
    <property type="nucleotide sequence ID" value="NZ_CP011125.1"/>
</dbReference>
<evidence type="ECO:0008006" key="3">
    <source>
        <dbReference type="Google" id="ProtNLM"/>
    </source>
</evidence>
<dbReference type="PROSITE" id="PS51257">
    <property type="entry name" value="PROKAR_LIPOPROTEIN"/>
    <property type="match status" value="1"/>
</dbReference>